<evidence type="ECO:0000256" key="2">
    <source>
        <dbReference type="ARBA" id="ARBA00012406"/>
    </source>
</evidence>
<evidence type="ECO:0000256" key="6">
    <source>
        <dbReference type="ARBA" id="ARBA00022777"/>
    </source>
</evidence>
<dbReference type="Pfam" id="PF14847">
    <property type="entry name" value="Ras_bdg_2"/>
    <property type="match status" value="1"/>
</dbReference>
<evidence type="ECO:0000256" key="7">
    <source>
        <dbReference type="ARBA" id="ARBA00022840"/>
    </source>
</evidence>
<accession>A0ABR4ID11</accession>
<dbReference type="PROSITE" id="PS00107">
    <property type="entry name" value="PROTEIN_KINASE_ATP"/>
    <property type="match status" value="1"/>
</dbReference>
<comment type="catalytic activity">
    <reaction evidence="9">
        <text>L-seryl-[protein] + ATP = O-phospho-L-seryl-[protein] + ADP + H(+)</text>
        <dbReference type="Rhea" id="RHEA:17989"/>
        <dbReference type="Rhea" id="RHEA-COMP:9863"/>
        <dbReference type="Rhea" id="RHEA-COMP:11604"/>
        <dbReference type="ChEBI" id="CHEBI:15378"/>
        <dbReference type="ChEBI" id="CHEBI:29999"/>
        <dbReference type="ChEBI" id="CHEBI:30616"/>
        <dbReference type="ChEBI" id="CHEBI:83421"/>
        <dbReference type="ChEBI" id="CHEBI:456216"/>
        <dbReference type="EC" id="2.7.11.25"/>
    </reaction>
</comment>
<dbReference type="SMART" id="SM01304">
    <property type="entry name" value="Ras_bdg_2"/>
    <property type="match status" value="1"/>
</dbReference>
<dbReference type="CDD" id="cd09534">
    <property type="entry name" value="SAM_Ste11_fungal"/>
    <property type="match status" value="1"/>
</dbReference>
<feature type="region of interest" description="Disordered" evidence="11">
    <location>
        <begin position="1"/>
        <end position="47"/>
    </location>
</feature>
<protein>
    <recommendedName>
        <fullName evidence="2">mitogen-activated protein kinase kinase kinase</fullName>
        <ecNumber evidence="2">2.7.11.25</ecNumber>
    </recommendedName>
</protein>
<dbReference type="SUPFAM" id="SSF47769">
    <property type="entry name" value="SAM/Pointed domain"/>
    <property type="match status" value="1"/>
</dbReference>
<dbReference type="Pfam" id="PF00536">
    <property type="entry name" value="SAM_1"/>
    <property type="match status" value="1"/>
</dbReference>
<dbReference type="PANTHER" id="PTHR11584">
    <property type="entry name" value="SERINE/THREONINE PROTEIN KINASE"/>
    <property type="match status" value="1"/>
</dbReference>
<feature type="region of interest" description="Disordered" evidence="11">
    <location>
        <begin position="528"/>
        <end position="561"/>
    </location>
</feature>
<comment type="caution">
    <text evidence="14">The sequence shown here is derived from an EMBL/GenBank/DDBJ whole genome shotgun (WGS) entry which is preliminary data.</text>
</comment>
<feature type="compositionally biased region" description="Low complexity" evidence="11">
    <location>
        <begin position="176"/>
        <end position="185"/>
    </location>
</feature>
<dbReference type="InterPro" id="IPR017441">
    <property type="entry name" value="Protein_kinase_ATP_BS"/>
</dbReference>
<evidence type="ECO:0000313" key="14">
    <source>
        <dbReference type="EMBL" id="KAL2825619.1"/>
    </source>
</evidence>
<dbReference type="InterPro" id="IPR029458">
    <property type="entry name" value="Ras-bd_By2"/>
</dbReference>
<keyword evidence="7 10" id="KW-0067">ATP-binding</keyword>
<dbReference type="PROSITE" id="PS00108">
    <property type="entry name" value="PROTEIN_KINASE_ST"/>
    <property type="match status" value="1"/>
</dbReference>
<dbReference type="SMART" id="SM00454">
    <property type="entry name" value="SAM"/>
    <property type="match status" value="1"/>
</dbReference>
<feature type="domain" description="Protein kinase" evidence="12">
    <location>
        <begin position="610"/>
        <end position="884"/>
    </location>
</feature>
<dbReference type="Pfam" id="PF00069">
    <property type="entry name" value="Pkinase"/>
    <property type="match status" value="1"/>
</dbReference>
<dbReference type="Gene3D" id="3.10.20.90">
    <property type="entry name" value="Phosphatidylinositol 3-kinase Catalytic Subunit, Chain A, domain 1"/>
    <property type="match status" value="1"/>
</dbReference>
<keyword evidence="3" id="KW-0723">Serine/threonine-protein kinase</keyword>
<dbReference type="EC" id="2.7.11.25" evidence="2"/>
<dbReference type="InterPro" id="IPR000719">
    <property type="entry name" value="Prot_kinase_dom"/>
</dbReference>
<evidence type="ECO:0000256" key="5">
    <source>
        <dbReference type="ARBA" id="ARBA00022741"/>
    </source>
</evidence>
<comment type="catalytic activity">
    <reaction evidence="8">
        <text>L-threonyl-[protein] + ATP = O-phospho-L-threonyl-[protein] + ADP + H(+)</text>
        <dbReference type="Rhea" id="RHEA:46608"/>
        <dbReference type="Rhea" id="RHEA-COMP:11060"/>
        <dbReference type="Rhea" id="RHEA-COMP:11605"/>
        <dbReference type="ChEBI" id="CHEBI:15378"/>
        <dbReference type="ChEBI" id="CHEBI:30013"/>
        <dbReference type="ChEBI" id="CHEBI:30616"/>
        <dbReference type="ChEBI" id="CHEBI:61977"/>
        <dbReference type="ChEBI" id="CHEBI:456216"/>
        <dbReference type="EC" id="2.7.11.25"/>
    </reaction>
</comment>
<keyword evidence="15" id="KW-1185">Reference proteome</keyword>
<dbReference type="Gene3D" id="1.10.150.50">
    <property type="entry name" value="Transcription Factor, Ets-1"/>
    <property type="match status" value="1"/>
</dbReference>
<comment type="similarity">
    <text evidence="1">Belongs to the protein kinase superfamily. STE Ser/Thr protein kinase family. MAP kinase kinase kinase subfamily.</text>
</comment>
<keyword evidence="6" id="KW-0418">Kinase</keyword>
<dbReference type="PROSITE" id="PS50011">
    <property type="entry name" value="PROTEIN_KINASE_DOM"/>
    <property type="match status" value="1"/>
</dbReference>
<feature type="domain" description="SAM" evidence="13">
    <location>
        <begin position="63"/>
        <end position="126"/>
    </location>
</feature>
<organism evidence="14 15">
    <name type="scientific">Aspergillus cavernicola</name>
    <dbReference type="NCBI Taxonomy" id="176166"/>
    <lineage>
        <taxon>Eukaryota</taxon>
        <taxon>Fungi</taxon>
        <taxon>Dikarya</taxon>
        <taxon>Ascomycota</taxon>
        <taxon>Pezizomycotina</taxon>
        <taxon>Eurotiomycetes</taxon>
        <taxon>Eurotiomycetidae</taxon>
        <taxon>Eurotiales</taxon>
        <taxon>Aspergillaceae</taxon>
        <taxon>Aspergillus</taxon>
        <taxon>Aspergillus subgen. Nidulantes</taxon>
    </lineage>
</organism>
<dbReference type="InterPro" id="IPR008271">
    <property type="entry name" value="Ser/Thr_kinase_AS"/>
</dbReference>
<feature type="compositionally biased region" description="Polar residues" evidence="11">
    <location>
        <begin position="549"/>
        <end position="561"/>
    </location>
</feature>
<proteinExistence type="inferred from homology"/>
<evidence type="ECO:0000256" key="11">
    <source>
        <dbReference type="SAM" id="MobiDB-lite"/>
    </source>
</evidence>
<feature type="compositionally biased region" description="Polar residues" evidence="11">
    <location>
        <begin position="14"/>
        <end position="47"/>
    </location>
</feature>
<dbReference type="SUPFAM" id="SSF56112">
    <property type="entry name" value="Protein kinase-like (PK-like)"/>
    <property type="match status" value="1"/>
</dbReference>
<name>A0ABR4ID11_9EURO</name>
<dbReference type="InterPro" id="IPR001660">
    <property type="entry name" value="SAM"/>
</dbReference>
<keyword evidence="5 10" id="KW-0547">Nucleotide-binding</keyword>
<feature type="region of interest" description="Disordered" evidence="11">
    <location>
        <begin position="389"/>
        <end position="409"/>
    </location>
</feature>
<dbReference type="InterPro" id="IPR013761">
    <property type="entry name" value="SAM/pointed_sf"/>
</dbReference>
<feature type="region of interest" description="Disordered" evidence="11">
    <location>
        <begin position="146"/>
        <end position="229"/>
    </location>
</feature>
<sequence length="889" mass="98367">MLAPKAYTGPLGLPTSQTPTVSYHTGQKTSTFPDPQTGTLYTSPTKSEFSSEVDDGLDAVRSWDEKQVITWLHTINCQQYEPVFKANNFNGNNLIECDQKILQEMGIKKIGDRVRIFVAIKQLRNKSVANRKHKNLRQLAALEAASQTASSDSSRSYNARQTLSARRSSRAGDYGYGRPSSRPGSPLRPHRYNSPLETGRKDYFSHGSGSGRNPGTPAETGHGQRTASHLRQNPSLDALTMGALPGNSPVIRVIYTGGQTKVLDVKHCKTPDEIILCVLKKLQLPEHQYRNYCFYVLDGLEPDTSNCRRLADHELMDICESIHRSERGRLILRKIHAGEPDIDEVRRASQLALDESQVAHMNALSSSNMRNQIKIQQLTGESWHNIKQPMSPVSSRHNQTPNDHDMRPQVTERHPVSKLRSFFGARPPSEMIIHEISSYFPGHQREDIEKTIRMSVRRSQRLSRAASRLSVVSNTSYASSLRDAPPIPSIADTWLNNGAPPTRAARPLSVISTRTSLPSTAYRDSIASSSLHPLQEESPVEPNRKSYVSFDSGSDDPNNSLQSLLDETASVAATDGGSFNERLSVLVAEDGEELDDGLTEFLAGNNFVNWMKGSLIGEGSFGSVFLALHSITGELMAVKQVEIPSATKGTEFDQRKNSMVAALKHEIELLQGLHHQNIVQYLGTTTDDQYLNIFLEYVPGGSIATMLKQYNTFQEPLIKNFVRQILAGLSYLHSKDIIHRDIKGANVLVDNKGGIKISDFGISKRVEASTVLGSRASTGGGHIHRPSLQGSVYWMAPEVVRQTAHTKKADIWSLGCLVVEMFIGSHPFPDCSQLQAIFAIGSNKARPPAPEHASKDAHAFLDMTFQLDYEQRPDADELLKSTFLATSLN</sequence>
<dbReference type="PROSITE" id="PS50105">
    <property type="entry name" value="SAM_DOMAIN"/>
    <property type="match status" value="1"/>
</dbReference>
<evidence type="ECO:0000259" key="12">
    <source>
        <dbReference type="PROSITE" id="PS50011"/>
    </source>
</evidence>
<feature type="binding site" evidence="10">
    <location>
        <position position="639"/>
    </location>
    <ligand>
        <name>ATP</name>
        <dbReference type="ChEBI" id="CHEBI:30616"/>
    </ligand>
</feature>
<evidence type="ECO:0000256" key="8">
    <source>
        <dbReference type="ARBA" id="ARBA00047559"/>
    </source>
</evidence>
<feature type="compositionally biased region" description="Polar residues" evidence="11">
    <location>
        <begin position="157"/>
        <end position="166"/>
    </location>
</feature>
<dbReference type="PANTHER" id="PTHR11584:SF369">
    <property type="entry name" value="MITOGEN-ACTIVATED PROTEIN KINASE KINASE KINASE 19-RELATED"/>
    <property type="match status" value="1"/>
</dbReference>
<dbReference type="Gene3D" id="1.10.510.10">
    <property type="entry name" value="Transferase(Phosphotransferase) domain 1"/>
    <property type="match status" value="1"/>
</dbReference>
<evidence type="ECO:0000256" key="9">
    <source>
        <dbReference type="ARBA" id="ARBA00048329"/>
    </source>
</evidence>
<dbReference type="EMBL" id="JBFXLS010000035">
    <property type="protein sequence ID" value="KAL2825619.1"/>
    <property type="molecule type" value="Genomic_DNA"/>
</dbReference>
<evidence type="ECO:0000256" key="10">
    <source>
        <dbReference type="PROSITE-ProRule" id="PRU10141"/>
    </source>
</evidence>
<evidence type="ECO:0000313" key="15">
    <source>
        <dbReference type="Proteomes" id="UP001610335"/>
    </source>
</evidence>
<evidence type="ECO:0000256" key="1">
    <source>
        <dbReference type="ARBA" id="ARBA00006529"/>
    </source>
</evidence>
<feature type="compositionally biased region" description="Polar residues" evidence="11">
    <location>
        <begin position="391"/>
        <end position="401"/>
    </location>
</feature>
<evidence type="ECO:0000259" key="13">
    <source>
        <dbReference type="PROSITE" id="PS50105"/>
    </source>
</evidence>
<reference evidence="14 15" key="1">
    <citation type="submission" date="2024-07" db="EMBL/GenBank/DDBJ databases">
        <title>Section-level genome sequencing and comparative genomics of Aspergillus sections Usti and Cavernicolus.</title>
        <authorList>
            <consortium name="Lawrence Berkeley National Laboratory"/>
            <person name="Nybo J.L."/>
            <person name="Vesth T.C."/>
            <person name="Theobald S."/>
            <person name="Frisvad J.C."/>
            <person name="Larsen T.O."/>
            <person name="Kjaerboelling I."/>
            <person name="Rothschild-Mancinelli K."/>
            <person name="Lyhne E.K."/>
            <person name="Kogle M.E."/>
            <person name="Barry K."/>
            <person name="Clum A."/>
            <person name="Na H."/>
            <person name="Ledsgaard L."/>
            <person name="Lin J."/>
            <person name="Lipzen A."/>
            <person name="Kuo A."/>
            <person name="Riley R."/>
            <person name="Mondo S."/>
            <person name="LaButti K."/>
            <person name="Haridas S."/>
            <person name="Pangalinan J."/>
            <person name="Salamov A.A."/>
            <person name="Simmons B.A."/>
            <person name="Magnuson J.K."/>
            <person name="Chen J."/>
            <person name="Drula E."/>
            <person name="Henrissat B."/>
            <person name="Wiebenga A."/>
            <person name="Lubbers R.J."/>
            <person name="Gomes A.C."/>
            <person name="Makela M.R."/>
            <person name="Stajich J."/>
            <person name="Grigoriev I.V."/>
            <person name="Mortensen U.H."/>
            <person name="De vries R.P."/>
            <person name="Baker S.E."/>
            <person name="Andersen M.R."/>
        </authorList>
    </citation>
    <scope>NUCLEOTIDE SEQUENCE [LARGE SCALE GENOMIC DNA]</scope>
    <source>
        <strain evidence="14 15">CBS 600.67</strain>
    </source>
</reference>
<gene>
    <name evidence="14" type="ORF">BDW59DRAFT_71589</name>
</gene>
<keyword evidence="4" id="KW-0808">Transferase</keyword>
<evidence type="ECO:0000256" key="3">
    <source>
        <dbReference type="ARBA" id="ARBA00022527"/>
    </source>
</evidence>
<dbReference type="SMART" id="SM00220">
    <property type="entry name" value="S_TKc"/>
    <property type="match status" value="1"/>
</dbReference>
<feature type="compositionally biased region" description="Low complexity" evidence="11">
    <location>
        <begin position="146"/>
        <end position="156"/>
    </location>
</feature>
<dbReference type="InterPro" id="IPR011009">
    <property type="entry name" value="Kinase-like_dom_sf"/>
</dbReference>
<evidence type="ECO:0000256" key="4">
    <source>
        <dbReference type="ARBA" id="ARBA00022679"/>
    </source>
</evidence>
<dbReference type="Proteomes" id="UP001610335">
    <property type="component" value="Unassembled WGS sequence"/>
</dbReference>